<evidence type="ECO:0000313" key="1">
    <source>
        <dbReference type="EMBL" id="HIZ57035.1"/>
    </source>
</evidence>
<evidence type="ECO:0000313" key="2">
    <source>
        <dbReference type="Proteomes" id="UP000824065"/>
    </source>
</evidence>
<sequence>MFRKSFWVPYPEGDVYPTVSKAREAISRYCEQNGWSCSFPGEDEALIDGALYEVYRGYETGSRGNYGVKCRAK</sequence>
<protein>
    <submittedName>
        <fullName evidence="1">DUF4318 domain-containing protein</fullName>
    </submittedName>
</protein>
<reference evidence="1" key="1">
    <citation type="journal article" date="2021" name="PeerJ">
        <title>Extensive microbial diversity within the chicken gut microbiome revealed by metagenomics and culture.</title>
        <authorList>
            <person name="Gilroy R."/>
            <person name="Ravi A."/>
            <person name="Getino M."/>
            <person name="Pursley I."/>
            <person name="Horton D.L."/>
            <person name="Alikhan N.F."/>
            <person name="Baker D."/>
            <person name="Gharbi K."/>
            <person name="Hall N."/>
            <person name="Watson M."/>
            <person name="Adriaenssens E.M."/>
            <person name="Foster-Nyarko E."/>
            <person name="Jarju S."/>
            <person name="Secka A."/>
            <person name="Antonio M."/>
            <person name="Oren A."/>
            <person name="Chaudhuri R.R."/>
            <person name="La Ragione R."/>
            <person name="Hildebrand F."/>
            <person name="Pallen M.J."/>
        </authorList>
    </citation>
    <scope>NUCLEOTIDE SEQUENCE</scope>
    <source>
        <strain evidence="1">ChiBcec16-3735</strain>
    </source>
</reference>
<gene>
    <name evidence="1" type="ORF">H9725_00350</name>
</gene>
<reference evidence="1" key="2">
    <citation type="submission" date="2021-04" db="EMBL/GenBank/DDBJ databases">
        <authorList>
            <person name="Gilroy R."/>
        </authorList>
    </citation>
    <scope>NUCLEOTIDE SEQUENCE</scope>
    <source>
        <strain evidence="1">ChiBcec16-3735</strain>
    </source>
</reference>
<organism evidence="1 2">
    <name type="scientific">Candidatus Faecalibacterium gallistercoris</name>
    <dbReference type="NCBI Taxonomy" id="2838579"/>
    <lineage>
        <taxon>Bacteria</taxon>
        <taxon>Bacillati</taxon>
        <taxon>Bacillota</taxon>
        <taxon>Clostridia</taxon>
        <taxon>Eubacteriales</taxon>
        <taxon>Oscillospiraceae</taxon>
        <taxon>Faecalibacterium</taxon>
    </lineage>
</organism>
<dbReference type="EMBL" id="DXBJ01000004">
    <property type="protein sequence ID" value="HIZ57035.1"/>
    <property type="molecule type" value="Genomic_DNA"/>
</dbReference>
<comment type="caution">
    <text evidence="1">The sequence shown here is derived from an EMBL/GenBank/DDBJ whole genome shotgun (WGS) entry which is preliminary data.</text>
</comment>
<proteinExistence type="predicted"/>
<name>A0A9D2FDI5_9FIRM</name>
<dbReference type="Proteomes" id="UP000824065">
    <property type="component" value="Unassembled WGS sequence"/>
</dbReference>
<accession>A0A9D2FDI5</accession>
<dbReference type="AlphaFoldDB" id="A0A9D2FDI5"/>